<protein>
    <submittedName>
        <fullName evidence="1">NhaP-type Na+/H+ or K+/H+ antiporter</fullName>
    </submittedName>
</protein>
<dbReference type="Proteomes" id="UP001549207">
    <property type="component" value="Unassembled WGS sequence"/>
</dbReference>
<keyword evidence="2" id="KW-1185">Reference proteome</keyword>
<sequence>MWTKTPGCTGSRQRLWWSNPSRDRTTLLAPDRRNEQAGEQHVFEAPNILFAAAGLAVFIAAVLPKLLRNMPFSMPMVFLGAGMAAFALIPTLPNPDPLAHGDFALHLSEICVIVSLMGAGLALDRPVSRSGWSTTWRLLGVAMPLCIVLLTVLGMGFLGLGLGAALLVASSLAPTDPVLASEVQVGEPADNDDDANQEDEVRFGLTSEAGLNDGLAFPFVYLAIAISIAGPDPAGWFPEWFGVDVLWRLAIGLLLGFLTGKLLARLFFSARKESLRLSNHSEGFVALAATFLAYGLTEMVEGYGFIAVFVCAVTIRAAEHTHGYHRVLHSYVEQLERLLTVVILVLLGGAIARGLLAGMGLAEVLVALVFLLLVRPLAGWLGLLGGKTGPRERIALSFFGIRGIGSLYYLSYALGKGEFPDQAEWLWGFVGLVVAMSIVIHGATTSPLMNRLDRLREKKARAVSGDEGLAPNTPV</sequence>
<dbReference type="EMBL" id="JBEPNJ010000018">
    <property type="protein sequence ID" value="MET3773853.1"/>
    <property type="molecule type" value="Genomic_DNA"/>
</dbReference>
<reference evidence="1" key="1">
    <citation type="submission" date="2024-06" db="EMBL/GenBank/DDBJ databases">
        <title>Genomic Encyclopedia of Type Strains, Phase IV (KMG-IV): sequencing the most valuable type-strain genomes for metagenomic binning, comparative biology and taxonomic classification.</title>
        <authorList>
            <person name="Goeker M."/>
        </authorList>
    </citation>
    <scope>NUCLEOTIDE SEQUENCE</scope>
    <source>
        <strain evidence="1">SJCon</strain>
    </source>
</reference>
<name>A0ACC6TJA8_9MICC</name>
<gene>
    <name evidence="1" type="ORF">ABIC98_003519</name>
</gene>
<organism evidence="1 2">
    <name type="scientific">Arthrobacter nitrophenolicus</name>
    <dbReference type="NCBI Taxonomy" id="683150"/>
    <lineage>
        <taxon>Bacteria</taxon>
        <taxon>Bacillati</taxon>
        <taxon>Actinomycetota</taxon>
        <taxon>Actinomycetes</taxon>
        <taxon>Micrococcales</taxon>
        <taxon>Micrococcaceae</taxon>
        <taxon>Arthrobacter</taxon>
    </lineage>
</organism>
<accession>A0ACC6TJA8</accession>
<proteinExistence type="predicted"/>
<evidence type="ECO:0000313" key="2">
    <source>
        <dbReference type="Proteomes" id="UP001549207"/>
    </source>
</evidence>
<evidence type="ECO:0000313" key="1">
    <source>
        <dbReference type="EMBL" id="MET3773853.1"/>
    </source>
</evidence>
<comment type="caution">
    <text evidence="1">The sequence shown here is derived from an EMBL/GenBank/DDBJ whole genome shotgun (WGS) entry which is preliminary data.</text>
</comment>